<dbReference type="InterPro" id="IPR005021">
    <property type="entry name" value="Terminase_largesu-like"/>
</dbReference>
<protein>
    <recommendedName>
        <fullName evidence="5">Terminase large subunit</fullName>
    </recommendedName>
</protein>
<dbReference type="InterPro" id="IPR046462">
    <property type="entry name" value="TerL_nuclease"/>
</dbReference>
<dbReference type="STRING" id="360411.AC812_12165"/>
<gene>
    <name evidence="3" type="ORF">AC812_12165</name>
</gene>
<evidence type="ECO:0000313" key="3">
    <source>
        <dbReference type="EMBL" id="KPL74543.1"/>
    </source>
</evidence>
<organism evidence="3 4">
    <name type="scientific">Bellilinea caldifistulae</name>
    <dbReference type="NCBI Taxonomy" id="360411"/>
    <lineage>
        <taxon>Bacteria</taxon>
        <taxon>Bacillati</taxon>
        <taxon>Chloroflexota</taxon>
        <taxon>Anaerolineae</taxon>
        <taxon>Anaerolineales</taxon>
        <taxon>Anaerolineaceae</taxon>
        <taxon>Bellilinea</taxon>
    </lineage>
</organism>
<evidence type="ECO:0008006" key="5">
    <source>
        <dbReference type="Google" id="ProtNLM"/>
    </source>
</evidence>
<dbReference type="InterPro" id="IPR046461">
    <property type="entry name" value="TerL_ATPase"/>
</dbReference>
<evidence type="ECO:0000259" key="1">
    <source>
        <dbReference type="Pfam" id="PF03354"/>
    </source>
</evidence>
<reference evidence="3 4" key="1">
    <citation type="submission" date="2015-07" db="EMBL/GenBank/DDBJ databases">
        <title>Draft genome of Bellilinea caldifistulae DSM 17877.</title>
        <authorList>
            <person name="Hemp J."/>
            <person name="Ward L.M."/>
            <person name="Pace L.A."/>
            <person name="Fischer W.W."/>
        </authorList>
    </citation>
    <scope>NUCLEOTIDE SEQUENCE [LARGE SCALE GENOMIC DNA]</scope>
    <source>
        <strain evidence="3 4">GOMI-1</strain>
    </source>
</reference>
<dbReference type="Proteomes" id="UP000050514">
    <property type="component" value="Unassembled WGS sequence"/>
</dbReference>
<feature type="domain" description="Terminase large subunit-like endonuclease" evidence="2">
    <location>
        <begin position="240"/>
        <end position="524"/>
    </location>
</feature>
<name>A0A0P6XQG8_9CHLR</name>
<dbReference type="PATRIC" id="fig|360411.5.peg.2255"/>
<accession>A0A0P6XQG8</accession>
<dbReference type="EMBL" id="LGHJ01000017">
    <property type="protein sequence ID" value="KPL74543.1"/>
    <property type="molecule type" value="Genomic_DNA"/>
</dbReference>
<dbReference type="InterPro" id="IPR027417">
    <property type="entry name" value="P-loop_NTPase"/>
</dbReference>
<feature type="domain" description="Terminase large subunit-like ATPase" evidence="1">
    <location>
        <begin position="52"/>
        <end position="229"/>
    </location>
</feature>
<comment type="caution">
    <text evidence="3">The sequence shown here is derived from an EMBL/GenBank/DDBJ whole genome shotgun (WGS) entry which is preliminary data.</text>
</comment>
<dbReference type="Pfam" id="PF20441">
    <property type="entry name" value="TerL_nuclease"/>
    <property type="match status" value="1"/>
</dbReference>
<dbReference type="Gene3D" id="3.40.50.300">
    <property type="entry name" value="P-loop containing nucleotide triphosphate hydrolases"/>
    <property type="match status" value="1"/>
</dbReference>
<keyword evidence="4" id="KW-1185">Reference proteome</keyword>
<dbReference type="AlphaFoldDB" id="A0A0P6XQG8"/>
<dbReference type="PANTHER" id="PTHR41287:SF1">
    <property type="entry name" value="PROTEIN YMFN"/>
    <property type="match status" value="1"/>
</dbReference>
<sequence length="542" mass="62174">MKRFGLFILFFLFLLGGGSMFSEAHAQRAITFFESLKHTKGRFYGQPFKLLDWEKQIVRDVYGTVDERGKRIIKYVYIEIPKKNGKSELAAAAGLYHTFADREINGEVYGCAADRSQASIVFDVAVDMIDQVPALKKRTKLQLSKKRLIDKVTGTFYQVLSAEAYTKHGLNLSACIFDELHAQPNRDLWDVMTFGAGDAREQPIWWIITTAGDDPDRVSICWEQHEYARRIIAGEIVDPTWYAVIYSYDGDDIYNEENWKKANPSLGVTIQIDTIREAAMKAKERPADERLFRWLRLNQWPTYKLTSWLPLELFHSTNGSWGRAEMIGMDCYMGLDLSSTTDLTALALVFPPQPGLSEWRVIWEGWIPEENMQDRIRRDKVPYDQWAAQGWITPTPGNVVDYTRIRDKILEFKALYNIKEVDADPAFATMLLQELQQEGLTVVGIPQTFVQLTDPMNQIEVLLKEKKISHEPNPVAAWCFGNTSIAKNGSGLIKYVKENKGKSLDRTKRIDYVAAWVIAMARARYYQNEDLSAKILDPEWGM</sequence>
<evidence type="ECO:0000313" key="4">
    <source>
        <dbReference type="Proteomes" id="UP000050514"/>
    </source>
</evidence>
<proteinExistence type="predicted"/>
<evidence type="ECO:0000259" key="2">
    <source>
        <dbReference type="Pfam" id="PF20441"/>
    </source>
</evidence>
<dbReference type="PANTHER" id="PTHR41287">
    <property type="match status" value="1"/>
</dbReference>
<dbReference type="GO" id="GO:0004519">
    <property type="term" value="F:endonuclease activity"/>
    <property type="evidence" value="ECO:0007669"/>
    <property type="project" value="InterPro"/>
</dbReference>
<dbReference type="Pfam" id="PF03354">
    <property type="entry name" value="TerL_ATPase"/>
    <property type="match status" value="1"/>
</dbReference>